<feature type="signal peptide" evidence="2">
    <location>
        <begin position="1"/>
        <end position="31"/>
    </location>
</feature>
<dbReference type="OrthoDB" id="45039at2759"/>
<dbReference type="Proteomes" id="UP001153069">
    <property type="component" value="Unassembled WGS sequence"/>
</dbReference>
<evidence type="ECO:0000256" key="2">
    <source>
        <dbReference type="SAM" id="SignalP"/>
    </source>
</evidence>
<evidence type="ECO:0000313" key="4">
    <source>
        <dbReference type="Proteomes" id="UP001153069"/>
    </source>
</evidence>
<dbReference type="PANTHER" id="PTHR21530">
    <property type="entry name" value="PHEROMONE SHUTDOWN PROTEIN"/>
    <property type="match status" value="1"/>
</dbReference>
<reference evidence="3" key="1">
    <citation type="submission" date="2020-06" db="EMBL/GenBank/DDBJ databases">
        <authorList>
            <consortium name="Plant Systems Biology data submission"/>
        </authorList>
    </citation>
    <scope>NUCLEOTIDE SEQUENCE</scope>
    <source>
        <strain evidence="3">D6</strain>
    </source>
</reference>
<feature type="region of interest" description="Disordered" evidence="1">
    <location>
        <begin position="58"/>
        <end position="95"/>
    </location>
</feature>
<feature type="chain" id="PRO_5040117801" evidence="2">
    <location>
        <begin position="32"/>
        <end position="447"/>
    </location>
</feature>
<proteinExistence type="predicted"/>
<sequence length="447" mass="50419">MKRTSRPRSLIAPQWLLAVSLPFLALTQARAPWINHAQSALPLQRHWWGRVTRGGSSISEANRHAETISSDTTSTEDNTHQSNNNDTHSQSNATTTAANQTIVEAWKQELPPPLCFKSTKTLQRICVPYQNHVAEIYLLGTAHVSNDSSRDVKLLLETLHPDVIFVELCEQRTALMEDPPDILLPTNNNNTNDDNTTTTKLSFSQKVKELQRHTQNSKLQCMATVLLTSTQEEYAESLGVELGGEFRVAYQYWRSMRTYKGQRRPHLILGDRPLAITLARCWESLSFFGKIKVLIGLLLSSFHKPSPEELRAWIQKIMDDETDLLSSSLEELRRHFPSLERVIIQERDAYMACKLYQLCRGMLVSAVKQQQQQQPSYGGDNRIVIAALVGAGHVPGICAWLTTKDHPEGPEAILDGLIATKKFANEDLSPLVYDVTELQDMPQSQQQ</sequence>
<keyword evidence="4" id="KW-1185">Reference proteome</keyword>
<dbReference type="PANTHER" id="PTHR21530:SF7">
    <property type="entry name" value="TRAB DOMAIN-CONTAINING PROTEIN"/>
    <property type="match status" value="1"/>
</dbReference>
<gene>
    <name evidence="3" type="ORF">SEMRO_40_G024790.1</name>
</gene>
<dbReference type="InterPro" id="IPR046345">
    <property type="entry name" value="TraB_PrgY-like"/>
</dbReference>
<dbReference type="EMBL" id="CAICTM010000040">
    <property type="protein sequence ID" value="CAB9498550.1"/>
    <property type="molecule type" value="Genomic_DNA"/>
</dbReference>
<comment type="caution">
    <text evidence="3">The sequence shown here is derived from an EMBL/GenBank/DDBJ whole genome shotgun (WGS) entry which is preliminary data.</text>
</comment>
<dbReference type="InterPro" id="IPR002816">
    <property type="entry name" value="TraB/PrgY/GumN_fam"/>
</dbReference>
<evidence type="ECO:0000313" key="3">
    <source>
        <dbReference type="EMBL" id="CAB9498550.1"/>
    </source>
</evidence>
<dbReference type="AlphaFoldDB" id="A0A9N8H440"/>
<keyword evidence="2" id="KW-0732">Signal</keyword>
<dbReference type="Pfam" id="PF01963">
    <property type="entry name" value="TraB_PrgY_gumN"/>
    <property type="match status" value="1"/>
</dbReference>
<organism evidence="3 4">
    <name type="scientific">Seminavis robusta</name>
    <dbReference type="NCBI Taxonomy" id="568900"/>
    <lineage>
        <taxon>Eukaryota</taxon>
        <taxon>Sar</taxon>
        <taxon>Stramenopiles</taxon>
        <taxon>Ochrophyta</taxon>
        <taxon>Bacillariophyta</taxon>
        <taxon>Bacillariophyceae</taxon>
        <taxon>Bacillariophycidae</taxon>
        <taxon>Naviculales</taxon>
        <taxon>Naviculaceae</taxon>
        <taxon>Seminavis</taxon>
    </lineage>
</organism>
<feature type="compositionally biased region" description="Low complexity" evidence="1">
    <location>
        <begin position="67"/>
        <end position="76"/>
    </location>
</feature>
<accession>A0A9N8H440</accession>
<protein>
    <submittedName>
        <fullName evidence="3">TraB domain-containing protein</fullName>
    </submittedName>
</protein>
<evidence type="ECO:0000256" key="1">
    <source>
        <dbReference type="SAM" id="MobiDB-lite"/>
    </source>
</evidence>
<name>A0A9N8H440_9STRA</name>
<dbReference type="CDD" id="cd14726">
    <property type="entry name" value="TraB_PrgY-like"/>
    <property type="match status" value="1"/>
</dbReference>